<dbReference type="STRING" id="549789.NIES30_18715"/>
<proteinExistence type="predicted"/>
<dbReference type="EMBL" id="MRCG01000015">
    <property type="protein sequence ID" value="OKH45907.1"/>
    <property type="molecule type" value="Genomic_DNA"/>
</dbReference>
<accession>A0A1U7J1U5</accession>
<feature type="compositionally biased region" description="Basic and acidic residues" evidence="1">
    <location>
        <begin position="146"/>
        <end position="159"/>
    </location>
</feature>
<comment type="caution">
    <text evidence="2">The sequence shown here is derived from an EMBL/GenBank/DDBJ whole genome shotgun (WGS) entry which is preliminary data.</text>
</comment>
<dbReference type="OrthoDB" id="503913at2"/>
<name>A0A1U7J1U5_9CYAN</name>
<evidence type="ECO:0000313" key="3">
    <source>
        <dbReference type="Proteomes" id="UP000185557"/>
    </source>
</evidence>
<sequence length="401" mass="45012">MPEPDTHALFNDLSALDIQSGSEAVDSRLNVAQMLSLIDSILPFEACLYHEIIPLSVESSCLHLGVVNPSDTVATEYARKQVSFIHCSVKSWPVTSDWQRKMLSKYLSYASRQKARPQPQIEAPPQTQNQGDEFLTFIVDSPEDLRGDRPFEPVSDHRPAPTPNLPTDPPPLSVDLPRPVEPPPAVEPEPQPLALTLDPILSQVPLDQLHRLSPPKLTQALLYQVLTEGIGRLYLERRPDHGQVLWSRDGVVQAALKNLSLDQVQSVINELKRLTHLPLLPTAQPKQADIERLYKGERVLLRLRLMAGSHGEEATLQVLRGAALKFYQQQQIKQMGEDALGVAQTLQKRIYEIRQRARQSLIIEPPSARTLEALSQLLRMMEEQLEQIMQASVEPSSEKLP</sequence>
<evidence type="ECO:0000313" key="2">
    <source>
        <dbReference type="EMBL" id="OKH45907.1"/>
    </source>
</evidence>
<gene>
    <name evidence="2" type="ORF">NIES30_18715</name>
</gene>
<organism evidence="2 3">
    <name type="scientific">Phormidium tenue NIES-30</name>
    <dbReference type="NCBI Taxonomy" id="549789"/>
    <lineage>
        <taxon>Bacteria</taxon>
        <taxon>Bacillati</taxon>
        <taxon>Cyanobacteriota</taxon>
        <taxon>Cyanophyceae</taxon>
        <taxon>Oscillatoriophycideae</taxon>
        <taxon>Oscillatoriales</taxon>
        <taxon>Oscillatoriaceae</taxon>
        <taxon>Phormidium</taxon>
    </lineage>
</organism>
<feature type="compositionally biased region" description="Pro residues" evidence="1">
    <location>
        <begin position="160"/>
        <end position="172"/>
    </location>
</feature>
<feature type="compositionally biased region" description="Pro residues" evidence="1">
    <location>
        <begin position="179"/>
        <end position="188"/>
    </location>
</feature>
<dbReference type="AlphaFoldDB" id="A0A1U7J1U5"/>
<dbReference type="Proteomes" id="UP000185557">
    <property type="component" value="Unassembled WGS sequence"/>
</dbReference>
<dbReference type="Gene3D" id="3.30.450.90">
    <property type="match status" value="1"/>
</dbReference>
<protein>
    <submittedName>
        <fullName evidence="2">Uncharacterized protein</fullName>
    </submittedName>
</protein>
<reference evidence="2 3" key="1">
    <citation type="submission" date="2016-11" db="EMBL/GenBank/DDBJ databases">
        <title>Draft Genome Sequences of Nine Cyanobacterial Strains from Diverse Habitats.</title>
        <authorList>
            <person name="Zhu T."/>
            <person name="Hou S."/>
            <person name="Lu X."/>
            <person name="Hess W.R."/>
        </authorList>
    </citation>
    <scope>NUCLEOTIDE SEQUENCE [LARGE SCALE GENOMIC DNA]</scope>
    <source>
        <strain evidence="2 3">NIES-30</strain>
    </source>
</reference>
<feature type="region of interest" description="Disordered" evidence="1">
    <location>
        <begin position="146"/>
        <end position="188"/>
    </location>
</feature>
<evidence type="ECO:0000256" key="1">
    <source>
        <dbReference type="SAM" id="MobiDB-lite"/>
    </source>
</evidence>
<dbReference type="RefSeq" id="WP_073609956.1">
    <property type="nucleotide sequence ID" value="NZ_MRCG01000015.1"/>
</dbReference>
<keyword evidence="3" id="KW-1185">Reference proteome</keyword>